<dbReference type="EMBL" id="MU970070">
    <property type="protein sequence ID" value="KAK9322794.1"/>
    <property type="molecule type" value="Genomic_DNA"/>
</dbReference>
<evidence type="ECO:0000313" key="2">
    <source>
        <dbReference type="Proteomes" id="UP001489719"/>
    </source>
</evidence>
<proteinExistence type="predicted"/>
<keyword evidence="1" id="KW-0378">Hydrolase</keyword>
<organism evidence="1 2">
    <name type="scientific">Lipomyces orientalis</name>
    <dbReference type="NCBI Taxonomy" id="1233043"/>
    <lineage>
        <taxon>Eukaryota</taxon>
        <taxon>Fungi</taxon>
        <taxon>Dikarya</taxon>
        <taxon>Ascomycota</taxon>
        <taxon>Saccharomycotina</taxon>
        <taxon>Lipomycetes</taxon>
        <taxon>Lipomycetales</taxon>
        <taxon>Lipomycetaceae</taxon>
        <taxon>Lipomyces</taxon>
    </lineage>
</organism>
<evidence type="ECO:0000313" key="1">
    <source>
        <dbReference type="EMBL" id="KAK9322794.1"/>
    </source>
</evidence>
<name>A0ACC3TNR9_9ASCO</name>
<dbReference type="Proteomes" id="UP001489719">
    <property type="component" value="Unassembled WGS sequence"/>
</dbReference>
<comment type="caution">
    <text evidence="1">The sequence shown here is derived from an EMBL/GenBank/DDBJ whole genome shotgun (WGS) entry which is preliminary data.</text>
</comment>
<gene>
    <name evidence="1" type="ORF">V1517DRAFT_259550</name>
</gene>
<protein>
    <submittedName>
        <fullName evidence="1">Glycoside hydrolase superfamily</fullName>
    </submittedName>
</protein>
<keyword evidence="2" id="KW-1185">Reference proteome</keyword>
<sequence>MGLNSTWDNSAQANARVPPLTEVFNYTETPMRGVNLGGWLVLEPFITPSFFESYNLSEGIVDEYTLSVRLGDNAKETFEKHYMSFITEQTFSDIRDAGLDHVRIPYPYWAIEKLEDDPYVEKVGWRYLLRAIEWARKYGLRVNVDLHSVPGNANGWNHSGHQGPVLWLNGTMGQYFGDLTLEYHERLAAFFAQERYRNVVTLYGLVNEPNMMVLDPPTVINWTSTAYDIVREKGYEGYIVFGDGFRGASSWQGVFNATRYPNMILDLHQYMIFNTGLIAQSHSAKINFVCNSWVNQMAVSTNPATGHGPTMVGEWSQADTDCVQYLNNVGVGSRWEGTLNVSDPSAQVLTPQCPGAMNCTCDAANARPEDYSDAYKEFLLMSAESQMTAFESNGGWGFMYWAWKTETPESTQWSYERGMSAGIMPRQAYDRTYNCSVGSTPDFVALGLMENY</sequence>
<accession>A0ACC3TNR9</accession>
<reference evidence="2" key="1">
    <citation type="journal article" date="2024" name="Front. Bioeng. Biotechnol.">
        <title>Genome-scale model development and genomic sequencing of the oleaginous clade Lipomyces.</title>
        <authorList>
            <person name="Czajka J.J."/>
            <person name="Han Y."/>
            <person name="Kim J."/>
            <person name="Mondo S.J."/>
            <person name="Hofstad B.A."/>
            <person name="Robles A."/>
            <person name="Haridas S."/>
            <person name="Riley R."/>
            <person name="LaButti K."/>
            <person name="Pangilinan J."/>
            <person name="Andreopoulos W."/>
            <person name="Lipzen A."/>
            <person name="Yan J."/>
            <person name="Wang M."/>
            <person name="Ng V."/>
            <person name="Grigoriev I.V."/>
            <person name="Spatafora J.W."/>
            <person name="Magnuson J.K."/>
            <person name="Baker S.E."/>
            <person name="Pomraning K.R."/>
        </authorList>
    </citation>
    <scope>NUCLEOTIDE SEQUENCE [LARGE SCALE GENOMIC DNA]</scope>
    <source>
        <strain evidence="2">CBS 10300</strain>
    </source>
</reference>